<feature type="transmembrane region" description="Helical" evidence="7">
    <location>
        <begin position="267"/>
        <end position="290"/>
    </location>
</feature>
<keyword evidence="10" id="KW-1185">Reference proteome</keyword>
<feature type="transmembrane region" description="Helical" evidence="7">
    <location>
        <begin position="227"/>
        <end position="246"/>
    </location>
</feature>
<keyword evidence="3" id="KW-1003">Cell membrane</keyword>
<keyword evidence="5 7" id="KW-1133">Transmembrane helix</keyword>
<feature type="transmembrane region" description="Helical" evidence="7">
    <location>
        <begin position="330"/>
        <end position="347"/>
    </location>
</feature>
<dbReference type="InterPro" id="IPR004638">
    <property type="entry name" value="EmrB-like"/>
</dbReference>
<organism evidence="9 10">
    <name type="scientific">Pullulanibacillus pueri</name>
    <dbReference type="NCBI Taxonomy" id="1437324"/>
    <lineage>
        <taxon>Bacteria</taxon>
        <taxon>Bacillati</taxon>
        <taxon>Bacillota</taxon>
        <taxon>Bacilli</taxon>
        <taxon>Bacillales</taxon>
        <taxon>Sporolactobacillaceae</taxon>
        <taxon>Pullulanibacillus</taxon>
    </lineage>
</organism>
<feature type="transmembrane region" description="Helical" evidence="7">
    <location>
        <begin position="106"/>
        <end position="126"/>
    </location>
</feature>
<dbReference type="Gene3D" id="1.20.1720.10">
    <property type="entry name" value="Multidrug resistance protein D"/>
    <property type="match status" value="1"/>
</dbReference>
<gene>
    <name evidence="9" type="primary">emrB</name>
    <name evidence="9" type="ORF">GCM10007096_04780</name>
</gene>
<dbReference type="AlphaFoldDB" id="A0A8J3EJV9"/>
<dbReference type="InterPro" id="IPR011701">
    <property type="entry name" value="MFS"/>
</dbReference>
<accession>A0A8J3EJV9</accession>
<evidence type="ECO:0000256" key="5">
    <source>
        <dbReference type="ARBA" id="ARBA00022989"/>
    </source>
</evidence>
<evidence type="ECO:0000256" key="4">
    <source>
        <dbReference type="ARBA" id="ARBA00022692"/>
    </source>
</evidence>
<name>A0A8J3EJV9_9BACL</name>
<keyword evidence="2" id="KW-0813">Transport</keyword>
<feature type="transmembrane region" description="Helical" evidence="7">
    <location>
        <begin position="138"/>
        <end position="157"/>
    </location>
</feature>
<evidence type="ECO:0000259" key="8">
    <source>
        <dbReference type="PROSITE" id="PS50850"/>
    </source>
</evidence>
<evidence type="ECO:0000256" key="6">
    <source>
        <dbReference type="ARBA" id="ARBA00023136"/>
    </source>
</evidence>
<dbReference type="FunFam" id="1.20.1720.10:FF:000004">
    <property type="entry name" value="EmrB/QacA family drug resistance transporter"/>
    <property type="match status" value="1"/>
</dbReference>
<feature type="transmembrane region" description="Helical" evidence="7">
    <location>
        <begin position="163"/>
        <end position="184"/>
    </location>
</feature>
<evidence type="ECO:0000256" key="1">
    <source>
        <dbReference type="ARBA" id="ARBA00004651"/>
    </source>
</evidence>
<feature type="transmembrane region" description="Helical" evidence="7">
    <location>
        <begin position="196"/>
        <end position="215"/>
    </location>
</feature>
<dbReference type="CDD" id="cd17502">
    <property type="entry name" value="MFS_Azr1_MDR_like"/>
    <property type="match status" value="1"/>
</dbReference>
<dbReference type="SUPFAM" id="SSF103473">
    <property type="entry name" value="MFS general substrate transporter"/>
    <property type="match status" value="1"/>
</dbReference>
<dbReference type="NCBIfam" id="TIGR00711">
    <property type="entry name" value="efflux_EmrB"/>
    <property type="match status" value="1"/>
</dbReference>
<reference evidence="9" key="2">
    <citation type="submission" date="2020-09" db="EMBL/GenBank/DDBJ databases">
        <authorList>
            <person name="Sun Q."/>
            <person name="Zhou Y."/>
        </authorList>
    </citation>
    <scope>NUCLEOTIDE SEQUENCE</scope>
    <source>
        <strain evidence="9">CGMCC 1.12777</strain>
    </source>
</reference>
<dbReference type="InterPro" id="IPR020846">
    <property type="entry name" value="MFS_dom"/>
</dbReference>
<feature type="transmembrane region" description="Helical" evidence="7">
    <location>
        <begin position="466"/>
        <end position="492"/>
    </location>
</feature>
<feature type="transmembrane region" description="Helical" evidence="7">
    <location>
        <begin position="402"/>
        <end position="420"/>
    </location>
</feature>
<sequence>MKHSNNRKFGLIVTGLLLGIFMSAMDQTIVATAMGTIVSELGGLDKFVWVTSAYLVTEMAGMPIFGKLSDMYGRKRFFIAGIIFFLVGSILCGTATGIVQLSIYRAIQGIGGGALMPIAFAIVFDVFPPEKRGKMGGIFGAVFGVSSIVGPLLGSFITETWSWHWIFYINVPIGLVAILLIARYYKESQLHQRQKIDWWGALSLVISVVCLMFGLELGGKAYAWDSATILSLFVAFAVFFIVFIVVETKVEAPIISFKMFKKRLFAVSTLLSVFYGAAFVIPIVFIPIFVQGVYGGGATNSGLILLPMLLGNVASSMVGGALAQKFSYRSLMFISCLFLLPGLYLLGTLNMDTPRSLLTLYMILTGLGVGFSFSVVSIAAIHHFEPQQFGSVNSTVSFIREFGMTISLVIYGTIQSHLMVNGLTEKVALIRSKAFSGVDFSEPRVLLSKELRAHIPSPVLHQMTDILSTSLATTFLWTLIPGGLALVTVFFMGKEKMRRFEKPSPSEKNA</sequence>
<evidence type="ECO:0000256" key="2">
    <source>
        <dbReference type="ARBA" id="ARBA00022448"/>
    </source>
</evidence>
<feature type="domain" description="Major facilitator superfamily (MFS) profile" evidence="8">
    <location>
        <begin position="12"/>
        <end position="497"/>
    </location>
</feature>
<dbReference type="PANTHER" id="PTHR23501:SF170">
    <property type="entry name" value="MULTIDRUG RESISTANCE PROTEIN 3"/>
    <property type="match status" value="1"/>
</dbReference>
<comment type="caution">
    <text evidence="9">The sequence shown here is derived from an EMBL/GenBank/DDBJ whole genome shotgun (WGS) entry which is preliminary data.</text>
</comment>
<dbReference type="Pfam" id="PF07690">
    <property type="entry name" value="MFS_1"/>
    <property type="match status" value="1"/>
</dbReference>
<proteinExistence type="predicted"/>
<feature type="transmembrane region" description="Helical" evidence="7">
    <location>
        <begin position="302"/>
        <end position="323"/>
    </location>
</feature>
<dbReference type="InterPro" id="IPR036259">
    <property type="entry name" value="MFS_trans_sf"/>
</dbReference>
<evidence type="ECO:0000313" key="9">
    <source>
        <dbReference type="EMBL" id="GGH75492.1"/>
    </source>
</evidence>
<dbReference type="PANTHER" id="PTHR23501">
    <property type="entry name" value="MAJOR FACILITATOR SUPERFAMILY"/>
    <property type="match status" value="1"/>
</dbReference>
<dbReference type="GO" id="GO:0005886">
    <property type="term" value="C:plasma membrane"/>
    <property type="evidence" value="ECO:0007669"/>
    <property type="project" value="UniProtKB-SubCell"/>
</dbReference>
<dbReference type="Gene3D" id="1.20.1250.20">
    <property type="entry name" value="MFS general substrate transporter like domains"/>
    <property type="match status" value="1"/>
</dbReference>
<dbReference type="EMBL" id="BMFV01000002">
    <property type="protein sequence ID" value="GGH75492.1"/>
    <property type="molecule type" value="Genomic_DNA"/>
</dbReference>
<feature type="transmembrane region" description="Helical" evidence="7">
    <location>
        <begin position="47"/>
        <end position="65"/>
    </location>
</feature>
<comment type="subcellular location">
    <subcellularLocation>
        <location evidence="1">Cell membrane</location>
        <topology evidence="1">Multi-pass membrane protein</topology>
    </subcellularLocation>
</comment>
<dbReference type="PROSITE" id="PS50850">
    <property type="entry name" value="MFS"/>
    <property type="match status" value="1"/>
</dbReference>
<dbReference type="Proteomes" id="UP000656813">
    <property type="component" value="Unassembled WGS sequence"/>
</dbReference>
<protein>
    <submittedName>
        <fullName evidence="9">MFS transporter</fullName>
    </submittedName>
</protein>
<evidence type="ECO:0000256" key="7">
    <source>
        <dbReference type="SAM" id="Phobius"/>
    </source>
</evidence>
<evidence type="ECO:0000256" key="3">
    <source>
        <dbReference type="ARBA" id="ARBA00022475"/>
    </source>
</evidence>
<dbReference type="GO" id="GO:0022857">
    <property type="term" value="F:transmembrane transporter activity"/>
    <property type="evidence" value="ECO:0007669"/>
    <property type="project" value="InterPro"/>
</dbReference>
<keyword evidence="4 7" id="KW-0812">Transmembrane</keyword>
<keyword evidence="6 7" id="KW-0472">Membrane</keyword>
<feature type="transmembrane region" description="Helical" evidence="7">
    <location>
        <begin position="359"/>
        <end position="381"/>
    </location>
</feature>
<dbReference type="RefSeq" id="WP_188495693.1">
    <property type="nucleotide sequence ID" value="NZ_BMFV01000002.1"/>
</dbReference>
<evidence type="ECO:0000313" key="10">
    <source>
        <dbReference type="Proteomes" id="UP000656813"/>
    </source>
</evidence>
<feature type="transmembrane region" description="Helical" evidence="7">
    <location>
        <begin position="77"/>
        <end position="100"/>
    </location>
</feature>
<reference evidence="9" key="1">
    <citation type="journal article" date="2014" name="Int. J. Syst. Evol. Microbiol.">
        <title>Complete genome sequence of Corynebacterium casei LMG S-19264T (=DSM 44701T), isolated from a smear-ripened cheese.</title>
        <authorList>
            <consortium name="US DOE Joint Genome Institute (JGI-PGF)"/>
            <person name="Walter F."/>
            <person name="Albersmeier A."/>
            <person name="Kalinowski J."/>
            <person name="Ruckert C."/>
        </authorList>
    </citation>
    <scope>NUCLEOTIDE SEQUENCE</scope>
    <source>
        <strain evidence="9">CGMCC 1.12777</strain>
    </source>
</reference>